<keyword evidence="1" id="KW-1133">Transmembrane helix</keyword>
<evidence type="ECO:0000256" key="1">
    <source>
        <dbReference type="SAM" id="Phobius"/>
    </source>
</evidence>
<keyword evidence="1" id="KW-0472">Membrane</keyword>
<dbReference type="GO" id="GO:0019031">
    <property type="term" value="C:viral envelope"/>
    <property type="evidence" value="ECO:0007669"/>
    <property type="project" value="UniProtKB-KW"/>
</dbReference>
<reference evidence="2" key="1">
    <citation type="submission" date="2023-04" db="EMBL/GenBank/DDBJ databases">
        <title>Novel viruses in aedes, anopheles and culex mosquitoes from high pantanal, mato grosso state, Brazil 2019.</title>
        <authorList>
            <person name="Pavon J.A.R."/>
            <person name="Neves N.A.S."/>
            <person name="Pinho J.B."/>
            <person name="Patroca S."/>
            <person name="Cruz A.C.B."/>
            <person name="Medeiros D.B.A."/>
            <person name="Nunes M.R.T."/>
            <person name="Slhessarenko R.D."/>
        </authorList>
    </citation>
    <scope>NUCLEOTIDE SEQUENCE</scope>
    <source>
        <strain evidence="2">JARP4</strain>
    </source>
</reference>
<sequence>MKIILTLILLTLCKEIRCSQFDIQDLGKNPGMFAIKLGTTRIIEDYHLVIHKIDLKQYEAVIKQYKTIIFELDEKLETIRNHSDTPEEYNQLSNIRNILTHKYKQTYSMLQNFKPIATKSRRSIDILGSVIKTITGNLDHNDYLEITDKLDELRESTNNLISGNNAQVAINEEFQQRLNNITEAARKQAKEIHDFIRQSGLYSDNLGALHQKLQLHNVIFGLDSVREQLSTIFESVQLAKLGILSKALLFPAETDFIMSILLGEGLRASSYDQAYQYLEPTASHRGQSIQLLVKIPKLRSGNYSMLRVEPIPVNNSIIHTQSKYIVIDEEESYMVDKFSVIENEYIVKLTNLKNITGNQCEHELIRAHPSKCVFTRHNSKMEITNIENYGILIKNAISATLDNTCGYEKKNITGTFLVNFRNCSISINGHEYSEKEMQMVAKPDIIPISTIQVSETILELTEIQNLTELHINNREKIKHIEKINHRIITHHVMSGTIIVTTILILITYTAKKISGLQKRITIRVQPKLIRDGSV</sequence>
<feature type="transmembrane region" description="Helical" evidence="1">
    <location>
        <begin position="492"/>
        <end position="510"/>
    </location>
</feature>
<accession>A0AB38Z224</accession>
<dbReference type="EMBL" id="OQ968272">
    <property type="protein sequence ID" value="WNO13903.1"/>
    <property type="molecule type" value="Genomic_RNA"/>
</dbReference>
<dbReference type="Pfam" id="PF07253">
    <property type="entry name" value="Gypsy"/>
    <property type="match status" value="1"/>
</dbReference>
<dbReference type="InterPro" id="IPR009882">
    <property type="entry name" value="Gypsy"/>
</dbReference>
<name>A0AB38Z224_9VIRU</name>
<keyword evidence="1" id="KW-0812">Transmembrane</keyword>
<proteinExistence type="predicted"/>
<protein>
    <submittedName>
        <fullName evidence="2">Envelope protein</fullName>
    </submittedName>
</protein>
<evidence type="ECO:0000313" key="2">
    <source>
        <dbReference type="EMBL" id="WNO13903.1"/>
    </source>
</evidence>
<organism evidence="2">
    <name type="scientific">Breu errantivirus</name>
    <dbReference type="NCBI Taxonomy" id="3078398"/>
    <lineage>
        <taxon>Viruses</taxon>
        <taxon>Riboviria</taxon>
        <taxon>Pararnavirae</taxon>
        <taxon>Artverviricota</taxon>
        <taxon>Revtraviricetes</taxon>
        <taxon>Ortervirales</taxon>
        <taxon>Metaviridae</taxon>
        <taxon>Errantivirus</taxon>
    </lineage>
</organism>
<keyword evidence="2" id="KW-0946">Virion</keyword>
<keyword evidence="2" id="KW-0261">Viral envelope protein</keyword>